<proteinExistence type="predicted"/>
<dbReference type="STRING" id="1802514.A2955_05285"/>
<dbReference type="InterPro" id="IPR014942">
    <property type="entry name" value="AbiEii"/>
</dbReference>
<dbReference type="EMBL" id="MGHA01000070">
    <property type="protein sequence ID" value="OGM56999.1"/>
    <property type="molecule type" value="Genomic_DNA"/>
</dbReference>
<dbReference type="AlphaFoldDB" id="A0A1F8AZR4"/>
<organism evidence="1 2">
    <name type="scientific">Candidatus Woesebacteria bacterium RIFCSPLOWO2_01_FULL_37_19</name>
    <dbReference type="NCBI Taxonomy" id="1802514"/>
    <lineage>
        <taxon>Bacteria</taxon>
        <taxon>Candidatus Woeseibacteriota</taxon>
    </lineage>
</organism>
<evidence type="ECO:0000313" key="1">
    <source>
        <dbReference type="EMBL" id="OGM56999.1"/>
    </source>
</evidence>
<name>A0A1F8AZR4_9BACT</name>
<reference evidence="1 2" key="1">
    <citation type="journal article" date="2016" name="Nat. Commun.">
        <title>Thousands of microbial genomes shed light on interconnected biogeochemical processes in an aquifer system.</title>
        <authorList>
            <person name="Anantharaman K."/>
            <person name="Brown C.T."/>
            <person name="Hug L.A."/>
            <person name="Sharon I."/>
            <person name="Castelle C.J."/>
            <person name="Probst A.J."/>
            <person name="Thomas B.C."/>
            <person name="Singh A."/>
            <person name="Wilkins M.J."/>
            <person name="Karaoz U."/>
            <person name="Brodie E.L."/>
            <person name="Williams K.H."/>
            <person name="Hubbard S.S."/>
            <person name="Banfield J.F."/>
        </authorList>
    </citation>
    <scope>NUCLEOTIDE SEQUENCE [LARGE SCALE GENOMIC DNA]</scope>
</reference>
<protein>
    <recommendedName>
        <fullName evidence="3">Nucleotidyl transferase AbiEii/AbiGii toxin family protein</fullName>
    </recommendedName>
</protein>
<dbReference type="Proteomes" id="UP000177501">
    <property type="component" value="Unassembled WGS sequence"/>
</dbReference>
<accession>A0A1F8AZR4</accession>
<evidence type="ECO:0008006" key="3">
    <source>
        <dbReference type="Google" id="ProtNLM"/>
    </source>
</evidence>
<comment type="caution">
    <text evidence="1">The sequence shown here is derived from an EMBL/GenBank/DDBJ whole genome shotgun (WGS) entry which is preliminary data.</text>
</comment>
<sequence>MAQTLLSQIQKQILQILSKDKVFVTNFYLTGGTALSEFYLRHRLSEGLDFFSTEEIDKIWLNTISTKIAKEIKATKDIQESFNRNLVFFNLDNQIIKTEFTYFPMPQINKSVINNGIPTDSELDIAVNKFFTIYQKPSARHFIDLFLLLTTRNYSWQQLKKLARIKFDTTIDPIQLGSQLVKAEDIFDLPKMLTELPDKKWREYFLQKAKELKIEVF</sequence>
<gene>
    <name evidence="1" type="ORF">A2955_05285</name>
</gene>
<evidence type="ECO:0000313" key="2">
    <source>
        <dbReference type="Proteomes" id="UP000177501"/>
    </source>
</evidence>
<dbReference type="Pfam" id="PF08843">
    <property type="entry name" value="AbiEii"/>
    <property type="match status" value="1"/>
</dbReference>
<dbReference type="Gene3D" id="3.10.450.620">
    <property type="entry name" value="JHP933, nucleotidyltransferase-like core domain"/>
    <property type="match status" value="1"/>
</dbReference>